<reference evidence="1 2" key="1">
    <citation type="submission" date="2021-04" db="EMBL/GenBank/DDBJ databases">
        <authorList>
            <person name="Bliznina A."/>
        </authorList>
    </citation>
    <scope>NUCLEOTIDE SEQUENCE [LARGE SCALE GENOMIC DNA]</scope>
</reference>
<accession>A0ABN7RS20</accession>
<evidence type="ECO:0000313" key="1">
    <source>
        <dbReference type="EMBL" id="CAG5081406.1"/>
    </source>
</evidence>
<sequence>MKILTYFGAISFACEDQECGKNAICSEYFQAKLRPLKACSCKSSENPGDLEFFSAKEITRPESNLNCSPVPFPAQGKTWLPTNVHERMTGQFIAHFVPNRFSNRARLTDLVSFKLAQGIKMALVKAAQDQKRMKGCLNDELEEDELLRVAQTCEEAMEIDAKGMVVHTEINQRGILIRSLGAKSWKTGVSVTTSCYSSTIKTLFKLDKPQCKRLSNQFWRSIKKLQRAMFALCSKDRCEN</sequence>
<evidence type="ECO:0000313" key="2">
    <source>
        <dbReference type="Proteomes" id="UP001158576"/>
    </source>
</evidence>
<keyword evidence="2" id="KW-1185">Reference proteome</keyword>
<organism evidence="1 2">
    <name type="scientific">Oikopleura dioica</name>
    <name type="common">Tunicate</name>
    <dbReference type="NCBI Taxonomy" id="34765"/>
    <lineage>
        <taxon>Eukaryota</taxon>
        <taxon>Metazoa</taxon>
        <taxon>Chordata</taxon>
        <taxon>Tunicata</taxon>
        <taxon>Appendicularia</taxon>
        <taxon>Copelata</taxon>
        <taxon>Oikopleuridae</taxon>
        <taxon>Oikopleura</taxon>
    </lineage>
</organism>
<proteinExistence type="predicted"/>
<dbReference type="Proteomes" id="UP001158576">
    <property type="component" value="Chromosome PAR"/>
</dbReference>
<gene>
    <name evidence="1" type="ORF">OKIOD_LOCUS1427</name>
</gene>
<protein>
    <submittedName>
        <fullName evidence="1">Oidioi.mRNA.OKI2018_I69.PAR.g9869.t1.cds</fullName>
    </submittedName>
</protein>
<dbReference type="EMBL" id="OU015568">
    <property type="protein sequence ID" value="CAG5081406.1"/>
    <property type="molecule type" value="Genomic_DNA"/>
</dbReference>
<name>A0ABN7RS20_OIKDI</name>